<feature type="compositionally biased region" description="Basic and acidic residues" evidence="2">
    <location>
        <begin position="47"/>
        <end position="64"/>
    </location>
</feature>
<dbReference type="KEGG" id="pavi:110762176"/>
<evidence type="ECO:0000313" key="4">
    <source>
        <dbReference type="RefSeq" id="XP_021820468.1"/>
    </source>
</evidence>
<dbReference type="RefSeq" id="XP_021820468.1">
    <property type="nucleotide sequence ID" value="XM_021964776.1"/>
</dbReference>
<protein>
    <submittedName>
        <fullName evidence="4">Uncharacterized protein LOC110762176</fullName>
    </submittedName>
</protein>
<proteinExistence type="predicted"/>
<feature type="region of interest" description="Disordered" evidence="2">
    <location>
        <begin position="359"/>
        <end position="438"/>
    </location>
</feature>
<feature type="compositionally biased region" description="Basic and acidic residues" evidence="2">
    <location>
        <begin position="110"/>
        <end position="127"/>
    </location>
</feature>
<name>A0A6P5T255_PRUAV</name>
<reference evidence="4" key="1">
    <citation type="submission" date="2025-08" db="UniProtKB">
        <authorList>
            <consortium name="RefSeq"/>
        </authorList>
    </citation>
    <scope>IDENTIFICATION</scope>
</reference>
<dbReference type="GeneID" id="110762176"/>
<gene>
    <name evidence="4" type="primary">LOC110762176</name>
</gene>
<feature type="compositionally biased region" description="Acidic residues" evidence="2">
    <location>
        <begin position="384"/>
        <end position="398"/>
    </location>
</feature>
<evidence type="ECO:0000313" key="3">
    <source>
        <dbReference type="Proteomes" id="UP000515124"/>
    </source>
</evidence>
<organism evidence="3 4">
    <name type="scientific">Prunus avium</name>
    <name type="common">Cherry</name>
    <name type="synonym">Cerasus avium</name>
    <dbReference type="NCBI Taxonomy" id="42229"/>
    <lineage>
        <taxon>Eukaryota</taxon>
        <taxon>Viridiplantae</taxon>
        <taxon>Streptophyta</taxon>
        <taxon>Embryophyta</taxon>
        <taxon>Tracheophyta</taxon>
        <taxon>Spermatophyta</taxon>
        <taxon>Magnoliopsida</taxon>
        <taxon>eudicotyledons</taxon>
        <taxon>Gunneridae</taxon>
        <taxon>Pentapetalae</taxon>
        <taxon>rosids</taxon>
        <taxon>fabids</taxon>
        <taxon>Rosales</taxon>
        <taxon>Rosaceae</taxon>
        <taxon>Amygdaloideae</taxon>
        <taxon>Amygdaleae</taxon>
        <taxon>Prunus</taxon>
    </lineage>
</organism>
<sequence>MSLKRPSAPIREVKAIERVRTKIAEEDRFFKELLYFRNLYNVGLIGKSEHDRRLKEEEEEEKRQMAGGRPMSEATRRRLEGHGAPKPKKGQSPRPKKKAAAGASGDEQTVADRRREKQAAEAEAVREVHLQVTGKRMIEGALDATPLPKRPRGPNEGTSVVIPDDEGEGEEGPVNIACPRKAVPFINSMIDGAQMELSEIEQLLAKTLREQTGRAFRLQAAADMEMWLCVKRAINAAERYQKKFEEGRSKIADAGKLIQEADRRAEENAAKIAELTSKLAATELDLVAAQEAKAAVEVAMDAAERSHGKEVEEAKAKAVDDYRASEEFTLLVDKEVMEQCDDFVYRFKRYNAEKKLNLNFLRDPPPLPEGVTEEMVEAYKGEDAEPEETDDTDSSSGEEEGHPGPRAAVASTAEPSTDAVPASADADVVATEADPPTS</sequence>
<dbReference type="AlphaFoldDB" id="A0A6P5T255"/>
<dbReference type="Gramene" id="Pav_sc0000866.1_g380.1.br:mrna">
    <property type="protein sequence ID" value="Pav_sc0000866.1_g380.1.br:mrna"/>
    <property type="gene ID" value="Pav_sc0000866.1_g380.1.br"/>
</dbReference>
<feature type="coiled-coil region" evidence="1">
    <location>
        <begin position="258"/>
        <end position="306"/>
    </location>
</feature>
<feature type="region of interest" description="Disordered" evidence="2">
    <location>
        <begin position="47"/>
        <end position="127"/>
    </location>
</feature>
<evidence type="ECO:0000256" key="2">
    <source>
        <dbReference type="SAM" id="MobiDB-lite"/>
    </source>
</evidence>
<keyword evidence="3" id="KW-1185">Reference proteome</keyword>
<evidence type="ECO:0000256" key="1">
    <source>
        <dbReference type="SAM" id="Coils"/>
    </source>
</evidence>
<feature type="compositionally biased region" description="Basic residues" evidence="2">
    <location>
        <begin position="85"/>
        <end position="99"/>
    </location>
</feature>
<dbReference type="Proteomes" id="UP000515124">
    <property type="component" value="Unplaced"/>
</dbReference>
<feature type="compositionally biased region" description="Low complexity" evidence="2">
    <location>
        <begin position="415"/>
        <end position="431"/>
    </location>
</feature>
<feature type="region of interest" description="Disordered" evidence="2">
    <location>
        <begin position="143"/>
        <end position="175"/>
    </location>
</feature>
<accession>A0A6P5T255</accession>
<keyword evidence="1" id="KW-0175">Coiled coil</keyword>
<feature type="compositionally biased region" description="Basic and acidic residues" evidence="2">
    <location>
        <begin position="74"/>
        <end position="83"/>
    </location>
</feature>